<evidence type="ECO:0000259" key="2">
    <source>
        <dbReference type="Pfam" id="PF07589"/>
    </source>
</evidence>
<dbReference type="AlphaFoldDB" id="A0A290QH39"/>
<dbReference type="OrthoDB" id="9765926at2"/>
<dbReference type="KEGG" id="vbh:CMV30_04045"/>
<evidence type="ECO:0000313" key="4">
    <source>
        <dbReference type="Proteomes" id="UP000217265"/>
    </source>
</evidence>
<feature type="chain" id="PRO_5012267865" description="Ice-binding protein C-terminal domain-containing protein" evidence="1">
    <location>
        <begin position="33"/>
        <end position="273"/>
    </location>
</feature>
<sequence length="273" mass="28964">MKHQNNTSRLAKFAKLAGLTAGILASVGTMSAATFVNGGFEDNNLGSWERGSGYWTGDLSILTTANYSVGGSNYDASYDQSAIVGLGTDANTGGALSTVYSGNYAARVNNSVNDYSVSLIKQTVTNYTDQYIFFAWAAVLEDSHGTTDSDNFRLTLKNDTTGNILYDVTYNSANTPAGLFNSFGSWNWTPWQVQQLDVSAYAGDTFTLSLLASDCPYGGHAGYVYLDGFGAVRPPQDAGGAVPEPSTYGLMGAAALLGAVVYRRRSKKQAAQV</sequence>
<dbReference type="Pfam" id="PF07589">
    <property type="entry name" value="PEP-CTERM"/>
    <property type="match status" value="1"/>
</dbReference>
<dbReference type="InterPro" id="IPR013424">
    <property type="entry name" value="Ice-binding_C"/>
</dbReference>
<dbReference type="RefSeq" id="WP_096054824.1">
    <property type="nucleotide sequence ID" value="NZ_CP023344.1"/>
</dbReference>
<gene>
    <name evidence="3" type="ORF">CMV30_04045</name>
</gene>
<dbReference type="NCBIfam" id="TIGR02595">
    <property type="entry name" value="PEP_CTERM"/>
    <property type="match status" value="1"/>
</dbReference>
<keyword evidence="4" id="KW-1185">Reference proteome</keyword>
<reference evidence="3 4" key="1">
    <citation type="submission" date="2017-09" db="EMBL/GenBank/DDBJ databases">
        <title>Complete genome sequence of Verrucomicrobial strain HZ-65, isolated from freshwater.</title>
        <authorList>
            <person name="Choi A."/>
        </authorList>
    </citation>
    <scope>NUCLEOTIDE SEQUENCE [LARGE SCALE GENOMIC DNA]</scope>
    <source>
        <strain evidence="3 4">HZ-65</strain>
    </source>
</reference>
<feature type="signal peptide" evidence="1">
    <location>
        <begin position="1"/>
        <end position="32"/>
    </location>
</feature>
<dbReference type="EMBL" id="CP023344">
    <property type="protein sequence ID" value="ATC63192.1"/>
    <property type="molecule type" value="Genomic_DNA"/>
</dbReference>
<evidence type="ECO:0000256" key="1">
    <source>
        <dbReference type="SAM" id="SignalP"/>
    </source>
</evidence>
<name>A0A290QH39_9BACT</name>
<dbReference type="Proteomes" id="UP000217265">
    <property type="component" value="Chromosome"/>
</dbReference>
<accession>A0A290QH39</accession>
<feature type="domain" description="Ice-binding protein C-terminal" evidence="2">
    <location>
        <begin position="241"/>
        <end position="265"/>
    </location>
</feature>
<organism evidence="3 4">
    <name type="scientific">Nibricoccus aquaticus</name>
    <dbReference type="NCBI Taxonomy" id="2576891"/>
    <lineage>
        <taxon>Bacteria</taxon>
        <taxon>Pseudomonadati</taxon>
        <taxon>Verrucomicrobiota</taxon>
        <taxon>Opitutia</taxon>
        <taxon>Opitutales</taxon>
        <taxon>Opitutaceae</taxon>
        <taxon>Nibricoccus</taxon>
    </lineage>
</organism>
<protein>
    <recommendedName>
        <fullName evidence="2">Ice-binding protein C-terminal domain-containing protein</fullName>
    </recommendedName>
</protein>
<evidence type="ECO:0000313" key="3">
    <source>
        <dbReference type="EMBL" id="ATC63192.1"/>
    </source>
</evidence>
<proteinExistence type="predicted"/>
<keyword evidence="1" id="KW-0732">Signal</keyword>